<evidence type="ECO:0000256" key="1">
    <source>
        <dbReference type="ARBA" id="ARBA00022630"/>
    </source>
</evidence>
<dbReference type="InterPro" id="IPR046373">
    <property type="entry name" value="Acyl-CoA_Oxase/DH_mid-dom_sf"/>
</dbReference>
<dbReference type="GO" id="GO:0016491">
    <property type="term" value="F:oxidoreductase activity"/>
    <property type="evidence" value="ECO:0007669"/>
    <property type="project" value="UniProtKB-KW"/>
</dbReference>
<dbReference type="InterPro" id="IPR006091">
    <property type="entry name" value="Acyl-CoA_Oxase/DH_mid-dom"/>
</dbReference>
<dbReference type="InterPro" id="IPR013786">
    <property type="entry name" value="AcylCoA_DH/ox_N"/>
</dbReference>
<sequence>MTSTVVPTVIASTTSPLAASAPPSAFFSAQDYRRFHARAAGYDAENIFFTEDFEELRAAGYLSAALPTQYGGRGLSLSELAREQRQLAYWAPATALAINMHLYWTGPAAALTTSGVADFGWLLAAVRDGEVFAAGHGERGNDVGMDDSVVSARPQPDGSYLINGRKTFTSLGPVWTSVGIHARDDSDPHNPRIVHLFVARDQPGVRVEQTWDTLGVRATRSDDTIFDNARAEASTFSGAHAPGGAYPPLIGGILVWYLPLLANVYFGIARRALDVAILHAGTRPSLVAGVESHAAKPAVQRQIAEAEIQLDAAFALLETATRDVDAGVEHGAWALPRLFSAKEFATRTAKNVVDVAVQVVGASSVSRRNELERLYRDVRTGQLHPPNTDAILDVVGRTALGLLP</sequence>
<dbReference type="PANTHER" id="PTHR43884">
    <property type="entry name" value="ACYL-COA DEHYDROGENASE"/>
    <property type="match status" value="1"/>
</dbReference>
<dbReference type="InterPro" id="IPR013107">
    <property type="entry name" value="Acyl-CoA_DH_C"/>
</dbReference>
<protein>
    <submittedName>
        <fullName evidence="6">Acyl-CoA dehydrogenase family protein</fullName>
        <ecNumber evidence="6">1.-.-.-</ecNumber>
    </submittedName>
</protein>
<evidence type="ECO:0000313" key="7">
    <source>
        <dbReference type="Proteomes" id="UP001596223"/>
    </source>
</evidence>
<keyword evidence="1" id="KW-0285">Flavoprotein</keyword>
<name>A0ABW1JPI9_9NOCA</name>
<feature type="domain" description="Acyl-CoA dehydrogenase C-terminal" evidence="5">
    <location>
        <begin position="261"/>
        <end position="384"/>
    </location>
</feature>
<dbReference type="Pfam" id="PF02770">
    <property type="entry name" value="Acyl-CoA_dh_M"/>
    <property type="match status" value="1"/>
</dbReference>
<dbReference type="Pfam" id="PF08028">
    <property type="entry name" value="Acyl-CoA_dh_2"/>
    <property type="match status" value="1"/>
</dbReference>
<evidence type="ECO:0000259" key="3">
    <source>
        <dbReference type="Pfam" id="PF02770"/>
    </source>
</evidence>
<dbReference type="InterPro" id="IPR009100">
    <property type="entry name" value="AcylCoA_DH/oxidase_NM_dom_sf"/>
</dbReference>
<evidence type="ECO:0000256" key="2">
    <source>
        <dbReference type="ARBA" id="ARBA00023002"/>
    </source>
</evidence>
<evidence type="ECO:0000259" key="4">
    <source>
        <dbReference type="Pfam" id="PF02771"/>
    </source>
</evidence>
<dbReference type="Gene3D" id="1.10.540.10">
    <property type="entry name" value="Acyl-CoA dehydrogenase/oxidase, N-terminal domain"/>
    <property type="match status" value="1"/>
</dbReference>
<feature type="domain" description="Acyl-CoA dehydrogenase/oxidase N-terminal" evidence="4">
    <location>
        <begin position="37"/>
        <end position="102"/>
    </location>
</feature>
<dbReference type="EMBL" id="JBHSQN010000002">
    <property type="protein sequence ID" value="MFC6010831.1"/>
    <property type="molecule type" value="Genomic_DNA"/>
</dbReference>
<evidence type="ECO:0000313" key="6">
    <source>
        <dbReference type="EMBL" id="MFC6010831.1"/>
    </source>
</evidence>
<dbReference type="PIRSF" id="PIRSF016578">
    <property type="entry name" value="HsaA"/>
    <property type="match status" value="1"/>
</dbReference>
<comment type="caution">
    <text evidence="6">The sequence shown here is derived from an EMBL/GenBank/DDBJ whole genome shotgun (WGS) entry which is preliminary data.</text>
</comment>
<dbReference type="Gene3D" id="2.40.110.10">
    <property type="entry name" value="Butyryl-CoA Dehydrogenase, subunit A, domain 2"/>
    <property type="match status" value="1"/>
</dbReference>
<organism evidence="6 7">
    <name type="scientific">Nocardia lasii</name>
    <dbReference type="NCBI Taxonomy" id="1616107"/>
    <lineage>
        <taxon>Bacteria</taxon>
        <taxon>Bacillati</taxon>
        <taxon>Actinomycetota</taxon>
        <taxon>Actinomycetes</taxon>
        <taxon>Mycobacteriales</taxon>
        <taxon>Nocardiaceae</taxon>
        <taxon>Nocardia</taxon>
    </lineage>
</organism>
<dbReference type="Pfam" id="PF02771">
    <property type="entry name" value="Acyl-CoA_dh_N"/>
    <property type="match status" value="1"/>
</dbReference>
<dbReference type="RefSeq" id="WP_378601289.1">
    <property type="nucleotide sequence ID" value="NZ_JBHSQN010000002.1"/>
</dbReference>
<dbReference type="Gene3D" id="1.20.140.10">
    <property type="entry name" value="Butyryl-CoA Dehydrogenase, subunit A, domain 3"/>
    <property type="match status" value="1"/>
</dbReference>
<dbReference type="InterPro" id="IPR036250">
    <property type="entry name" value="AcylCo_DH-like_C"/>
</dbReference>
<dbReference type="EC" id="1.-.-.-" evidence="6"/>
<dbReference type="Proteomes" id="UP001596223">
    <property type="component" value="Unassembled WGS sequence"/>
</dbReference>
<proteinExistence type="predicted"/>
<dbReference type="InterPro" id="IPR037069">
    <property type="entry name" value="AcylCoA_DH/ox_N_sf"/>
</dbReference>
<gene>
    <name evidence="6" type="ORF">ACFP3H_07185</name>
</gene>
<dbReference type="SUPFAM" id="SSF47203">
    <property type="entry name" value="Acyl-CoA dehydrogenase C-terminal domain-like"/>
    <property type="match status" value="1"/>
</dbReference>
<keyword evidence="7" id="KW-1185">Reference proteome</keyword>
<dbReference type="SUPFAM" id="SSF56645">
    <property type="entry name" value="Acyl-CoA dehydrogenase NM domain-like"/>
    <property type="match status" value="1"/>
</dbReference>
<dbReference type="PANTHER" id="PTHR43884:SF25">
    <property type="entry name" value="ACYL-COA DEHYDROGENASE YDBM-RELATED"/>
    <property type="match status" value="1"/>
</dbReference>
<accession>A0ABW1JPI9</accession>
<reference evidence="7" key="1">
    <citation type="journal article" date="2019" name="Int. J. Syst. Evol. Microbiol.">
        <title>The Global Catalogue of Microorganisms (GCM) 10K type strain sequencing project: providing services to taxonomists for standard genome sequencing and annotation.</title>
        <authorList>
            <consortium name="The Broad Institute Genomics Platform"/>
            <consortium name="The Broad Institute Genome Sequencing Center for Infectious Disease"/>
            <person name="Wu L."/>
            <person name="Ma J."/>
        </authorList>
    </citation>
    <scope>NUCLEOTIDE SEQUENCE [LARGE SCALE GENOMIC DNA]</scope>
    <source>
        <strain evidence="7">CCUG 36956</strain>
    </source>
</reference>
<evidence type="ECO:0000259" key="5">
    <source>
        <dbReference type="Pfam" id="PF08028"/>
    </source>
</evidence>
<keyword evidence="2 6" id="KW-0560">Oxidoreductase</keyword>
<feature type="domain" description="Acyl-CoA oxidase/dehydrogenase middle" evidence="3">
    <location>
        <begin position="152"/>
        <end position="228"/>
    </location>
</feature>